<dbReference type="Proteomes" id="UP000184088">
    <property type="component" value="Unassembled WGS sequence"/>
</dbReference>
<dbReference type="InterPro" id="IPR036390">
    <property type="entry name" value="WH_DNA-bd_sf"/>
</dbReference>
<feature type="domain" description="Toprim" evidence="1">
    <location>
        <begin position="160"/>
        <end position="241"/>
    </location>
</feature>
<sequence length="616" mass="68293">MVTEIVKVLIQYMPYCKGNRHQTCFALAGWLRKKGYTKEEVEETVKALALHFNDEDVADRLLAVESTFSQDLENVSGWSSLVEIIGKEAAHDIETRIPTIYTYTNVDGTPLFRILRYDRPEGKTFQTEHFDGKTWQKGLNGTAKVLYNLPRLKEAITGGETIFVVEGEKCVHALEKLGLTATTNPFGAGSWIDEYAEQLKDAKNVIILPDNDEAGHKHAQKVEESLKKYGINARIVGIPNLGEGEDVADLIAREEIDREWLLKSINTPVQPLILPVIPLVEALEKELTKNNGNWRIEKLLPESGLTLLAARPKLGKTEVLLKIGASILMGENCFGRRTQQGRILWITSEDSSKRIYEGLTLYQAPHEVIARNVFTLDQSQVSSLLDADKIIETAKQLKVQTVIIEPLAALKEIGNLGMKNRLNYETLYSAMLPILRKAKNAGVLIVGVWHSVKGKAYLKDVADAVDAPLGSTAYTAIADSIVAIGLPPNATGWTERRVMAVGRDVTLDITLRWDGTHYVEAFTAPNEIMLITPERKAVLNAILELHEKATPTNIAQYLNKSSTAVRVALSRLHADALVARSEKGYVLTELGYTALGYRETSETTVTSPSKPGVERF</sequence>
<dbReference type="Pfam" id="PF13155">
    <property type="entry name" value="Toprim_2"/>
    <property type="match status" value="1"/>
</dbReference>
<proteinExistence type="predicted"/>
<dbReference type="Pfam" id="PF08708">
    <property type="entry name" value="PriCT_1"/>
    <property type="match status" value="1"/>
</dbReference>
<dbReference type="InterPro" id="IPR034154">
    <property type="entry name" value="TOPRIM_DnaG/twinkle"/>
</dbReference>
<dbReference type="SMART" id="SM00493">
    <property type="entry name" value="TOPRIM"/>
    <property type="match status" value="1"/>
</dbReference>
<dbReference type="OrthoDB" id="9775547at2"/>
<dbReference type="CDD" id="cd01029">
    <property type="entry name" value="TOPRIM_primases"/>
    <property type="match status" value="1"/>
</dbReference>
<dbReference type="SUPFAM" id="SSF56731">
    <property type="entry name" value="DNA primase core"/>
    <property type="match status" value="1"/>
</dbReference>
<dbReference type="SUPFAM" id="SSF52540">
    <property type="entry name" value="P-loop containing nucleoside triphosphate hydrolases"/>
    <property type="match status" value="1"/>
</dbReference>
<dbReference type="RefSeq" id="WP_073346398.1">
    <property type="nucleotide sequence ID" value="NZ_FQVH01000052.1"/>
</dbReference>
<dbReference type="AlphaFoldDB" id="A0A1M5F097"/>
<dbReference type="InterPro" id="IPR014820">
    <property type="entry name" value="PriCT_1"/>
</dbReference>
<protein>
    <submittedName>
        <fullName evidence="2">Primase C terminal 1 (PriCT-1)</fullName>
    </submittedName>
</protein>
<dbReference type="Gene3D" id="3.40.1360.10">
    <property type="match status" value="1"/>
</dbReference>
<dbReference type="STRING" id="1121256.SAMN02746089_02655"/>
<evidence type="ECO:0000313" key="2">
    <source>
        <dbReference type="EMBL" id="SHF84807.1"/>
    </source>
</evidence>
<keyword evidence="3" id="KW-1185">Reference proteome</keyword>
<dbReference type="SUPFAM" id="SSF46785">
    <property type="entry name" value="Winged helix' DNA-binding domain"/>
    <property type="match status" value="1"/>
</dbReference>
<evidence type="ECO:0000313" key="3">
    <source>
        <dbReference type="Proteomes" id="UP000184088"/>
    </source>
</evidence>
<dbReference type="PROSITE" id="PS50880">
    <property type="entry name" value="TOPRIM"/>
    <property type="match status" value="1"/>
</dbReference>
<evidence type="ECO:0000259" key="1">
    <source>
        <dbReference type="PROSITE" id="PS50880"/>
    </source>
</evidence>
<dbReference type="InterPro" id="IPR036388">
    <property type="entry name" value="WH-like_DNA-bd_sf"/>
</dbReference>
<name>A0A1M5F097_9THEO</name>
<dbReference type="EMBL" id="FQVH01000052">
    <property type="protein sequence ID" value="SHF84807.1"/>
    <property type="molecule type" value="Genomic_DNA"/>
</dbReference>
<dbReference type="Gene3D" id="1.10.10.10">
    <property type="entry name" value="Winged helix-like DNA-binding domain superfamily/Winged helix DNA-binding domain"/>
    <property type="match status" value="1"/>
</dbReference>
<gene>
    <name evidence="2" type="ORF">SAMN02746089_02655</name>
</gene>
<reference evidence="2 3" key="1">
    <citation type="submission" date="2016-11" db="EMBL/GenBank/DDBJ databases">
        <authorList>
            <person name="Jaros S."/>
            <person name="Januszkiewicz K."/>
            <person name="Wedrychowicz H."/>
        </authorList>
    </citation>
    <scope>NUCLEOTIDE SEQUENCE [LARGE SCALE GENOMIC DNA]</scope>
    <source>
        <strain evidence="2 3">DSM 17918</strain>
    </source>
</reference>
<dbReference type="InterPro" id="IPR027417">
    <property type="entry name" value="P-loop_NTPase"/>
</dbReference>
<dbReference type="Gene3D" id="3.40.50.300">
    <property type="entry name" value="P-loop containing nucleotide triphosphate hydrolases"/>
    <property type="match status" value="1"/>
</dbReference>
<dbReference type="Pfam" id="PF13481">
    <property type="entry name" value="AAA_25"/>
    <property type="match status" value="1"/>
</dbReference>
<organism evidence="2 3">
    <name type="scientific">Caldanaerobius fijiensis DSM 17918</name>
    <dbReference type="NCBI Taxonomy" id="1121256"/>
    <lineage>
        <taxon>Bacteria</taxon>
        <taxon>Bacillati</taxon>
        <taxon>Bacillota</taxon>
        <taxon>Clostridia</taxon>
        <taxon>Thermoanaerobacterales</taxon>
        <taxon>Thermoanaerobacteraceae</taxon>
        <taxon>Caldanaerobius</taxon>
    </lineage>
</organism>
<dbReference type="InterPro" id="IPR006171">
    <property type="entry name" value="TOPRIM_dom"/>
</dbReference>
<accession>A0A1M5F097</accession>